<evidence type="ECO:0000313" key="8">
    <source>
        <dbReference type="Proteomes" id="UP000270697"/>
    </source>
</evidence>
<feature type="domain" description="GFO/IDH/MocA-like oxidoreductase" evidence="4">
    <location>
        <begin position="136"/>
        <end position="238"/>
    </location>
</feature>
<dbReference type="Gene3D" id="3.40.50.720">
    <property type="entry name" value="NAD(P)-binding Rossmann-like Domain"/>
    <property type="match status" value="1"/>
</dbReference>
<evidence type="ECO:0000256" key="1">
    <source>
        <dbReference type="ARBA" id="ARBA00010928"/>
    </source>
</evidence>
<dbReference type="EMBL" id="FOUP01000002">
    <property type="protein sequence ID" value="SFN07763.1"/>
    <property type="molecule type" value="Genomic_DNA"/>
</dbReference>
<dbReference type="PANTHER" id="PTHR22604">
    <property type="entry name" value="OXIDOREDUCTASES"/>
    <property type="match status" value="1"/>
</dbReference>
<dbReference type="RefSeq" id="WP_093149358.1">
    <property type="nucleotide sequence ID" value="NZ_FOUP01000002.1"/>
</dbReference>
<name>A0A1I4W2R5_9PSEU</name>
<evidence type="ECO:0000313" key="5">
    <source>
        <dbReference type="EMBL" id="RKT87095.1"/>
    </source>
</evidence>
<dbReference type="Pfam" id="PF01408">
    <property type="entry name" value="GFO_IDH_MocA"/>
    <property type="match status" value="1"/>
</dbReference>
<sequence>MQVMPLDIGLIGATVVAERAMVGPSARYDDTAIRAVAASDPDRAASFAARHSIPVVKRDYCALIEDPRINAVYISLHNSAHHEWATRAAQAGKHVIVEKPLCLDCNEFAAVEASASTTGVRFVEAVATEGHEWQTALRTLVTECRYGALQSMRSKIHFTMPPSDCYRFRPNLGGGIFFDASSYWLQAVQAICGLAGATGTGHSNFAGPNGVDMSFHARLAWPDGREAVIDCCFDAHHIAEHEFVFEHAAVRLRHFLLPMAGPAPLNLVVHGKRLTRTVLRFAPVAYYDRQFGRIRQMLTSGASDRDAESAGAERIRLMAAVYADARRRLREESG</sequence>
<keyword evidence="8" id="KW-1185">Reference proteome</keyword>
<organism evidence="6 7">
    <name type="scientific">Saccharopolyspora antimicrobica</name>
    <dbReference type="NCBI Taxonomy" id="455193"/>
    <lineage>
        <taxon>Bacteria</taxon>
        <taxon>Bacillati</taxon>
        <taxon>Actinomycetota</taxon>
        <taxon>Actinomycetes</taxon>
        <taxon>Pseudonocardiales</taxon>
        <taxon>Pseudonocardiaceae</taxon>
        <taxon>Saccharopolyspora</taxon>
    </lineage>
</organism>
<dbReference type="InterPro" id="IPR000683">
    <property type="entry name" value="Gfo/Idh/MocA-like_OxRdtase_N"/>
</dbReference>
<dbReference type="OrthoDB" id="9815825at2"/>
<dbReference type="SUPFAM" id="SSF51735">
    <property type="entry name" value="NAD(P)-binding Rossmann-fold domains"/>
    <property type="match status" value="1"/>
</dbReference>
<dbReference type="Gene3D" id="3.30.360.10">
    <property type="entry name" value="Dihydrodipicolinate Reductase, domain 2"/>
    <property type="match status" value="1"/>
</dbReference>
<feature type="domain" description="Gfo/Idh/MocA-like oxidoreductase N-terminal" evidence="3">
    <location>
        <begin position="7"/>
        <end position="122"/>
    </location>
</feature>
<keyword evidence="2" id="KW-0560">Oxidoreductase</keyword>
<dbReference type="InterPro" id="IPR036291">
    <property type="entry name" value="NAD(P)-bd_dom_sf"/>
</dbReference>
<dbReference type="GO" id="GO:0016491">
    <property type="term" value="F:oxidoreductase activity"/>
    <property type="evidence" value="ECO:0007669"/>
    <property type="project" value="UniProtKB-KW"/>
</dbReference>
<protein>
    <submittedName>
        <fullName evidence="5 6">Dehydrogenase</fullName>
    </submittedName>
</protein>
<dbReference type="InterPro" id="IPR055170">
    <property type="entry name" value="GFO_IDH_MocA-like_dom"/>
</dbReference>
<dbReference type="PANTHER" id="PTHR22604:SF105">
    <property type="entry name" value="TRANS-1,2-DIHYDROBENZENE-1,2-DIOL DEHYDROGENASE"/>
    <property type="match status" value="1"/>
</dbReference>
<gene>
    <name evidence="5" type="ORF">ATL45_5483</name>
    <name evidence="6" type="ORF">SAMN05421805_102504</name>
</gene>
<dbReference type="EMBL" id="RBXX01000002">
    <property type="protein sequence ID" value="RKT87095.1"/>
    <property type="molecule type" value="Genomic_DNA"/>
</dbReference>
<dbReference type="Pfam" id="PF22725">
    <property type="entry name" value="GFO_IDH_MocA_C3"/>
    <property type="match status" value="1"/>
</dbReference>
<evidence type="ECO:0000259" key="4">
    <source>
        <dbReference type="Pfam" id="PF22725"/>
    </source>
</evidence>
<accession>A0A1I4W2R5</accession>
<evidence type="ECO:0000313" key="6">
    <source>
        <dbReference type="EMBL" id="SFN07763.1"/>
    </source>
</evidence>
<dbReference type="InterPro" id="IPR050984">
    <property type="entry name" value="Gfo/Idh/MocA_domain"/>
</dbReference>
<comment type="similarity">
    <text evidence="1">Belongs to the Gfo/Idh/MocA family.</text>
</comment>
<dbReference type="GO" id="GO:0000166">
    <property type="term" value="F:nucleotide binding"/>
    <property type="evidence" value="ECO:0007669"/>
    <property type="project" value="InterPro"/>
</dbReference>
<dbReference type="SUPFAM" id="SSF55347">
    <property type="entry name" value="Glyceraldehyde-3-phosphate dehydrogenase-like, C-terminal domain"/>
    <property type="match status" value="1"/>
</dbReference>
<dbReference type="Proteomes" id="UP000270697">
    <property type="component" value="Unassembled WGS sequence"/>
</dbReference>
<dbReference type="STRING" id="455193.SAMN05421805_102504"/>
<evidence type="ECO:0000313" key="7">
    <source>
        <dbReference type="Proteomes" id="UP000199398"/>
    </source>
</evidence>
<evidence type="ECO:0000259" key="3">
    <source>
        <dbReference type="Pfam" id="PF01408"/>
    </source>
</evidence>
<reference evidence="5 8" key="2">
    <citation type="submission" date="2018-10" db="EMBL/GenBank/DDBJ databases">
        <title>Sequencing the genomes of 1000 actinobacteria strains.</title>
        <authorList>
            <person name="Klenk H.-P."/>
        </authorList>
    </citation>
    <scope>NUCLEOTIDE SEQUENCE [LARGE SCALE GENOMIC DNA]</scope>
    <source>
        <strain evidence="5 8">DSM 45119</strain>
    </source>
</reference>
<dbReference type="AlphaFoldDB" id="A0A1I4W2R5"/>
<proteinExistence type="inferred from homology"/>
<reference evidence="6 7" key="1">
    <citation type="submission" date="2016-10" db="EMBL/GenBank/DDBJ databases">
        <authorList>
            <person name="de Groot N.N."/>
        </authorList>
    </citation>
    <scope>NUCLEOTIDE SEQUENCE [LARGE SCALE GENOMIC DNA]</scope>
    <source>
        <strain evidence="6 7">CPCC 201259</strain>
    </source>
</reference>
<evidence type="ECO:0000256" key="2">
    <source>
        <dbReference type="ARBA" id="ARBA00023002"/>
    </source>
</evidence>
<dbReference type="Proteomes" id="UP000199398">
    <property type="component" value="Unassembled WGS sequence"/>
</dbReference>